<reference evidence="2 3" key="1">
    <citation type="submission" date="2024-09" db="EMBL/GenBank/DDBJ databases">
        <authorList>
            <person name="Sun Q."/>
            <person name="Mori K."/>
        </authorList>
    </citation>
    <scope>NUCLEOTIDE SEQUENCE [LARGE SCALE GENOMIC DNA]</scope>
    <source>
        <strain evidence="2 3">TBRC 1432</strain>
    </source>
</reference>
<keyword evidence="1" id="KW-0472">Membrane</keyword>
<comment type="caution">
    <text evidence="2">The sequence shown here is derived from an EMBL/GenBank/DDBJ whole genome shotgun (WGS) entry which is preliminary data.</text>
</comment>
<keyword evidence="1" id="KW-1133">Transmembrane helix</keyword>
<keyword evidence="1" id="KW-0812">Transmembrane</keyword>
<accession>A0ABV6N325</accession>
<evidence type="ECO:0000313" key="3">
    <source>
        <dbReference type="Proteomes" id="UP001589810"/>
    </source>
</evidence>
<feature type="transmembrane region" description="Helical" evidence="1">
    <location>
        <begin position="12"/>
        <end position="35"/>
    </location>
</feature>
<evidence type="ECO:0000256" key="1">
    <source>
        <dbReference type="SAM" id="Phobius"/>
    </source>
</evidence>
<name>A0ABV6N325_9PSEU</name>
<keyword evidence="3" id="KW-1185">Reference proteome</keyword>
<dbReference type="RefSeq" id="WP_273937228.1">
    <property type="nucleotide sequence ID" value="NZ_CP097263.1"/>
</dbReference>
<organism evidence="2 3">
    <name type="scientific">Kutzneria chonburiensis</name>
    <dbReference type="NCBI Taxonomy" id="1483604"/>
    <lineage>
        <taxon>Bacteria</taxon>
        <taxon>Bacillati</taxon>
        <taxon>Actinomycetota</taxon>
        <taxon>Actinomycetes</taxon>
        <taxon>Pseudonocardiales</taxon>
        <taxon>Pseudonocardiaceae</taxon>
        <taxon>Kutzneria</taxon>
    </lineage>
</organism>
<dbReference type="EMBL" id="JBHLUD010000013">
    <property type="protein sequence ID" value="MFC0546993.1"/>
    <property type="molecule type" value="Genomic_DNA"/>
</dbReference>
<feature type="transmembrane region" description="Helical" evidence="1">
    <location>
        <begin position="41"/>
        <end position="64"/>
    </location>
</feature>
<gene>
    <name evidence="2" type="ORF">ACFFH7_36170</name>
</gene>
<evidence type="ECO:0000313" key="2">
    <source>
        <dbReference type="EMBL" id="MFC0546993.1"/>
    </source>
</evidence>
<protein>
    <submittedName>
        <fullName evidence="2">Uncharacterized protein</fullName>
    </submittedName>
</protein>
<dbReference type="Proteomes" id="UP001589810">
    <property type="component" value="Unassembled WGS sequence"/>
</dbReference>
<proteinExistence type="predicted"/>
<sequence>MTRSAPGGKLMPLSMVIFALGLVALAVIFSLYASGAGDLPLWLNLAGVILTPVGLALGLVAVYFQVRRRSPEA</sequence>